<gene>
    <name evidence="2" type="ordered locus">Mlg_1600</name>
</gene>
<dbReference type="RefSeq" id="WP_011629341.1">
    <property type="nucleotide sequence ID" value="NC_008340.1"/>
</dbReference>
<feature type="domain" description="G" evidence="1">
    <location>
        <begin position="43"/>
        <end position="134"/>
    </location>
</feature>
<dbReference type="KEGG" id="aeh:Mlg_1600"/>
<proteinExistence type="predicted"/>
<dbReference type="Proteomes" id="UP000001962">
    <property type="component" value="Chromosome"/>
</dbReference>
<evidence type="ECO:0000313" key="3">
    <source>
        <dbReference type="Proteomes" id="UP000001962"/>
    </source>
</evidence>
<keyword evidence="3" id="KW-1185">Reference proteome</keyword>
<dbReference type="Gene3D" id="3.40.50.300">
    <property type="entry name" value="P-loop containing nucleotide triphosphate hydrolases"/>
    <property type="match status" value="1"/>
</dbReference>
<accession>Q0A890</accession>
<dbReference type="eggNOG" id="COG3596">
    <property type="taxonomic scope" value="Bacteria"/>
</dbReference>
<dbReference type="InterPro" id="IPR027417">
    <property type="entry name" value="P-loop_NTPase"/>
</dbReference>
<evidence type="ECO:0000259" key="1">
    <source>
        <dbReference type="Pfam" id="PF01926"/>
    </source>
</evidence>
<dbReference type="EMBL" id="CP000453">
    <property type="protein sequence ID" value="ABI56947.1"/>
    <property type="molecule type" value="Genomic_DNA"/>
</dbReference>
<dbReference type="GO" id="GO:0005525">
    <property type="term" value="F:GTP binding"/>
    <property type="evidence" value="ECO:0007669"/>
    <property type="project" value="InterPro"/>
</dbReference>
<dbReference type="Pfam" id="PF01926">
    <property type="entry name" value="MMR_HSR1"/>
    <property type="match status" value="1"/>
</dbReference>
<name>Q0A890_ALKEH</name>
<dbReference type="SUPFAM" id="SSF52540">
    <property type="entry name" value="P-loop containing nucleoside triphosphate hydrolases"/>
    <property type="match status" value="1"/>
</dbReference>
<reference evidence="3" key="1">
    <citation type="submission" date="2006-08" db="EMBL/GenBank/DDBJ databases">
        <title>Complete sequence of Alkalilimnicola ehrilichei MLHE-1.</title>
        <authorList>
            <person name="Copeland A."/>
            <person name="Lucas S."/>
            <person name="Lapidus A."/>
            <person name="Barry K."/>
            <person name="Detter J.C."/>
            <person name="Glavina del Rio T."/>
            <person name="Hammon N."/>
            <person name="Israni S."/>
            <person name="Dalin E."/>
            <person name="Tice H."/>
            <person name="Pitluck S."/>
            <person name="Sims D."/>
            <person name="Brettin T."/>
            <person name="Bruce D."/>
            <person name="Han C."/>
            <person name="Tapia R."/>
            <person name="Gilna P."/>
            <person name="Schmutz J."/>
            <person name="Larimer F."/>
            <person name="Land M."/>
            <person name="Hauser L."/>
            <person name="Kyrpides N."/>
            <person name="Mikhailova N."/>
            <person name="Oremland R.S."/>
            <person name="Hoeft S.E."/>
            <person name="Switzer-Blum J."/>
            <person name="Kulp T."/>
            <person name="King G."/>
            <person name="Tabita R."/>
            <person name="Witte B."/>
            <person name="Santini J.M."/>
            <person name="Basu P."/>
            <person name="Hollibaugh J.T."/>
            <person name="Xie G."/>
            <person name="Stolz J.F."/>
            <person name="Richardson P."/>
        </authorList>
    </citation>
    <scope>NUCLEOTIDE SEQUENCE [LARGE SCALE GENOMIC DNA]</scope>
    <source>
        <strain evidence="3">ATCC BAA-1101 / DSM 17681 / MLHE-1</strain>
    </source>
</reference>
<protein>
    <recommendedName>
        <fullName evidence="1">G domain-containing protein</fullName>
    </recommendedName>
</protein>
<evidence type="ECO:0000313" key="2">
    <source>
        <dbReference type="EMBL" id="ABI56947.1"/>
    </source>
</evidence>
<dbReference type="InterPro" id="IPR006073">
    <property type="entry name" value="GTP-bd"/>
</dbReference>
<organism evidence="2 3">
    <name type="scientific">Alkalilimnicola ehrlichii (strain ATCC BAA-1101 / DSM 17681 / MLHE-1)</name>
    <dbReference type="NCBI Taxonomy" id="187272"/>
    <lineage>
        <taxon>Bacteria</taxon>
        <taxon>Pseudomonadati</taxon>
        <taxon>Pseudomonadota</taxon>
        <taxon>Gammaproteobacteria</taxon>
        <taxon>Chromatiales</taxon>
        <taxon>Ectothiorhodospiraceae</taxon>
        <taxon>Alkalilimnicola</taxon>
    </lineage>
</organism>
<dbReference type="CDD" id="cd00882">
    <property type="entry name" value="Ras_like_GTPase"/>
    <property type="match status" value="1"/>
</dbReference>
<dbReference type="AlphaFoldDB" id="Q0A890"/>
<dbReference type="eggNOG" id="COG3597">
    <property type="taxonomic scope" value="Bacteria"/>
</dbReference>
<sequence length="406" mass="42914">MTGPRLARAWQRLIDAALRPERVGVDQAELARKAREAAPVLWLVGKVQSGKTSLVRALTGDPAATVGTGFQSCTRSARVYDFPPDAPLLRFLDSRGLGEADYDPAEDLAALSGQAHVVLAVARAMDLQQEAVLEPLRQVRRAHPDWPVLLVQTCLHEGYPAGRDHPPYPALDRTPGLEDLQRCRYEQARAFQALPGRGPVAVVAVDFTPAEEGFDPPLYGLEALLDALEALAPEGLAAILADLRRPDDDPRVHRARPHILSYASAAAAGDAVPLLGLVSVPVLQGKLLHSLGRIYGVPWDRRSLGAFLAALGSGTLAGLGLGHGARQLGKLVPGYGQTVGAAAAAATSFAVTYALGHAACHYLARAEAGRDPTAGVEQAYREALRDAFGLVRRRAVASAPGTGEGP</sequence>
<dbReference type="HOGENOM" id="CLU_057498_0_0_6"/>